<accession>A0A0E0LNZ7</accession>
<dbReference type="OMA" id="MEKSDWH"/>
<evidence type="ECO:0000256" key="1">
    <source>
        <dbReference type="SAM" id="MobiDB-lite"/>
    </source>
</evidence>
<organism evidence="3">
    <name type="scientific">Oryza punctata</name>
    <name type="common">Red rice</name>
    <dbReference type="NCBI Taxonomy" id="4537"/>
    <lineage>
        <taxon>Eukaryota</taxon>
        <taxon>Viridiplantae</taxon>
        <taxon>Streptophyta</taxon>
        <taxon>Embryophyta</taxon>
        <taxon>Tracheophyta</taxon>
        <taxon>Spermatophyta</taxon>
        <taxon>Magnoliopsida</taxon>
        <taxon>Liliopsida</taxon>
        <taxon>Poales</taxon>
        <taxon>Poaceae</taxon>
        <taxon>BOP clade</taxon>
        <taxon>Oryzoideae</taxon>
        <taxon>Oryzeae</taxon>
        <taxon>Oryzinae</taxon>
        <taxon>Oryza</taxon>
    </lineage>
</organism>
<evidence type="ECO:0000259" key="2">
    <source>
        <dbReference type="Pfam" id="PF07859"/>
    </source>
</evidence>
<evidence type="ECO:0000313" key="4">
    <source>
        <dbReference type="Proteomes" id="UP000026962"/>
    </source>
</evidence>
<proteinExistence type="predicted"/>
<feature type="region of interest" description="Disordered" evidence="1">
    <location>
        <begin position="1"/>
        <end position="22"/>
    </location>
</feature>
<feature type="domain" description="Alpha/beta hydrolase fold-3" evidence="2">
    <location>
        <begin position="106"/>
        <end position="326"/>
    </location>
</feature>
<dbReference type="EnsemblPlants" id="OPUNC07G22650.1">
    <property type="protein sequence ID" value="OPUNC07G22650.1"/>
    <property type="gene ID" value="OPUNC07G22650"/>
</dbReference>
<feature type="domain" description="Alpha/beta hydrolase fold-3" evidence="2">
    <location>
        <begin position="759"/>
        <end position="981"/>
    </location>
</feature>
<reference evidence="3" key="2">
    <citation type="submission" date="2018-05" db="EMBL/GenBank/DDBJ databases">
        <title>OpunRS2 (Oryza punctata Reference Sequence Version 2).</title>
        <authorList>
            <person name="Zhang J."/>
            <person name="Kudrna D."/>
            <person name="Lee S."/>
            <person name="Talag J."/>
            <person name="Welchert J."/>
            <person name="Wing R.A."/>
        </authorList>
    </citation>
    <scope>NUCLEOTIDE SEQUENCE [LARGE SCALE GENOMIC DNA]</scope>
</reference>
<dbReference type="eggNOG" id="KOG1515">
    <property type="taxonomic scope" value="Eukaryota"/>
</dbReference>
<reference evidence="3" key="1">
    <citation type="submission" date="2015-04" db="UniProtKB">
        <authorList>
            <consortium name="EnsemblPlants"/>
        </authorList>
    </citation>
    <scope>IDENTIFICATION</scope>
</reference>
<dbReference type="PANTHER" id="PTHR23024">
    <property type="entry name" value="ARYLACETAMIDE DEACETYLASE"/>
    <property type="match status" value="1"/>
</dbReference>
<dbReference type="Proteomes" id="UP000026962">
    <property type="component" value="Chromosome 7"/>
</dbReference>
<dbReference type="Gramene" id="OPUNC07G22650.1">
    <property type="protein sequence ID" value="OPUNC07G22650.1"/>
    <property type="gene ID" value="OPUNC07G22650"/>
</dbReference>
<dbReference type="InterPro" id="IPR013094">
    <property type="entry name" value="AB_hydrolase_3"/>
</dbReference>
<dbReference type="STRING" id="4537.A0A0E0LNZ7"/>
<sequence>MAKDVADGGDGESRRPPPPLPMGLRLQLIGLSAAIDAVERRDGTVNRALYSVLVEHLMSVRAEPAPDAATGVRSFDFTIDATRNLWVRVFAPATAAASPSPPMPVMVYYHGGGFALFSPAVGPFNGVCRRLCCEVGVVVVSVNYRLAPEHRYPAAYDDGVDALRFLDGNGIPGLDDVPVDLASCFLAGESAGGNIVHHVANRWAATSQHTAKNLRLAGIFPLQPYFGGEERTPSELTLEGVAPVVNLRRSDFSWKAFLPVGADRDHPAAHVTDENAELAEAFPPAMVVIGGFDPLKDWQWRYVDVLRRKGKAVEVVEFPDAFHGFYGFPELADAGKVLQDMRSSQEMAAAHGRRRRVALPWPVRLRLCVFEAAIDATQRRDGSVNRFLFSLFDRRAPAETRPDAAGVSSTDITVDASRSLWARVFYSPSPSPRPVVVYFHGGGFTLFSAASRTYDELCRTLCGAAGAVVVSVNYRLAPEHRVPAAYDDGEAVLRYLGATGLPDHVGPVDVSTCFIVGDSAGGNIAHHVAQRWTATTTTPPPQSDNPVVHLAGVILIQPCFSSEERTKAERALDGVAPVLSMRRSDLSWKAFLPEGADRNHPAARVAELPEEFPPAMVVIGGYDTLQDWQRRYAGMLRRKGKAVQVVEYPAAIHSFYVFPELADSGELIKEMKARRSSPPSLPWTVRVQLAALSAAHRSDGSVRRLLFYLGDLHAAASPRPDAAGVRSVDVTIDAARGLWARVFCPPTNGEASAAKLPVVVYFHGGGFVLFSAASRPYDALCRRICRGVGAVVVSVNYRLAPEHRFPAAYDDGVAALRYLDVNGLPEAVDLGVAVDLSHCFLAGDSAGGNIVHHVAQSWASSPSPPVSLRLAGAVLIAPFFGGEERTEEEVELDKASLSLSLARTDYFWREFLPEGATRDHEAARVCGGDRVELAEAFPPAMVVIGGFDLLKGWQARYVETLREKGKPVRVVEYPDAIHGFHAFPEIADSGKLVEEMKLFVQEHSSKRMA</sequence>
<dbReference type="Gene3D" id="3.40.50.1820">
    <property type="entry name" value="alpha/beta hydrolase"/>
    <property type="match status" value="3"/>
</dbReference>
<dbReference type="Pfam" id="PF07859">
    <property type="entry name" value="Abhydrolase_3"/>
    <property type="match status" value="3"/>
</dbReference>
<name>A0A0E0LNZ7_ORYPU</name>
<evidence type="ECO:0000313" key="3">
    <source>
        <dbReference type="EnsemblPlants" id="OPUNC07G22650.1"/>
    </source>
</evidence>
<dbReference type="InterPro" id="IPR029058">
    <property type="entry name" value="AB_hydrolase_fold"/>
</dbReference>
<protein>
    <recommendedName>
        <fullName evidence="2">Alpha/beta hydrolase fold-3 domain-containing protein</fullName>
    </recommendedName>
</protein>
<feature type="domain" description="Alpha/beta hydrolase fold-3" evidence="2">
    <location>
        <begin position="436"/>
        <end position="656"/>
    </location>
</feature>
<dbReference type="HOGENOM" id="CLU_298164_0_0_1"/>
<dbReference type="GO" id="GO:0016787">
    <property type="term" value="F:hydrolase activity"/>
    <property type="evidence" value="ECO:0007669"/>
    <property type="project" value="InterPro"/>
</dbReference>
<feature type="compositionally biased region" description="Basic and acidic residues" evidence="1">
    <location>
        <begin position="1"/>
        <end position="15"/>
    </location>
</feature>
<keyword evidence="4" id="KW-1185">Reference proteome</keyword>
<dbReference type="PANTHER" id="PTHR23024:SF538">
    <property type="entry name" value="OS07G0643100 PROTEIN"/>
    <property type="match status" value="1"/>
</dbReference>
<dbReference type="SUPFAM" id="SSF53474">
    <property type="entry name" value="alpha/beta-Hydrolases"/>
    <property type="match status" value="3"/>
</dbReference>
<dbReference type="AlphaFoldDB" id="A0A0E0LNZ7"/>
<dbReference type="InterPro" id="IPR050466">
    <property type="entry name" value="Carboxylest/Gibb_receptor"/>
</dbReference>